<evidence type="ECO:0000256" key="1">
    <source>
        <dbReference type="ARBA" id="ARBA00023015"/>
    </source>
</evidence>
<evidence type="ECO:0000259" key="4">
    <source>
        <dbReference type="PROSITE" id="PS01124"/>
    </source>
</evidence>
<accession>A0A6N7WDX8</accession>
<comment type="caution">
    <text evidence="5">The sequence shown here is derived from an EMBL/GenBank/DDBJ whole genome shotgun (WGS) entry which is preliminary data.</text>
</comment>
<dbReference type="InterPro" id="IPR014710">
    <property type="entry name" value="RmlC-like_jellyroll"/>
</dbReference>
<protein>
    <submittedName>
        <fullName evidence="5">AraC family transcriptional regulator</fullName>
    </submittedName>
</protein>
<evidence type="ECO:0000256" key="3">
    <source>
        <dbReference type="ARBA" id="ARBA00023163"/>
    </source>
</evidence>
<dbReference type="GO" id="GO:0003700">
    <property type="term" value="F:DNA-binding transcription factor activity"/>
    <property type="evidence" value="ECO:0007669"/>
    <property type="project" value="InterPro"/>
</dbReference>
<dbReference type="Proteomes" id="UP000436047">
    <property type="component" value="Unassembled WGS sequence"/>
</dbReference>
<keyword evidence="1" id="KW-0805">Transcription regulation</keyword>
<proteinExistence type="predicted"/>
<dbReference type="InterPro" id="IPR003313">
    <property type="entry name" value="AraC-bd"/>
</dbReference>
<dbReference type="InterPro" id="IPR009057">
    <property type="entry name" value="Homeodomain-like_sf"/>
</dbReference>
<dbReference type="AlphaFoldDB" id="A0A6N7WDX8"/>
<evidence type="ECO:0000313" key="6">
    <source>
        <dbReference type="Proteomes" id="UP000436047"/>
    </source>
</evidence>
<dbReference type="InterPro" id="IPR018062">
    <property type="entry name" value="HTH_AraC-typ_CS"/>
</dbReference>
<dbReference type="GeneID" id="86052404"/>
<name>A0A6N7WDX8_9FIRM</name>
<dbReference type="SMART" id="SM00342">
    <property type="entry name" value="HTH_ARAC"/>
    <property type="match status" value="1"/>
</dbReference>
<feature type="domain" description="HTH araC/xylS-type" evidence="4">
    <location>
        <begin position="161"/>
        <end position="259"/>
    </location>
</feature>
<dbReference type="SUPFAM" id="SSF51215">
    <property type="entry name" value="Regulatory protein AraC"/>
    <property type="match status" value="1"/>
</dbReference>
<dbReference type="InterPro" id="IPR037923">
    <property type="entry name" value="HTH-like"/>
</dbReference>
<dbReference type="PANTHER" id="PTHR43280:SF2">
    <property type="entry name" value="HTH-TYPE TRANSCRIPTIONAL REGULATOR EXSA"/>
    <property type="match status" value="1"/>
</dbReference>
<organism evidence="5 6">
    <name type="scientific">Eisenbergiella porci</name>
    <dbReference type="NCBI Taxonomy" id="2652274"/>
    <lineage>
        <taxon>Bacteria</taxon>
        <taxon>Bacillati</taxon>
        <taxon>Bacillota</taxon>
        <taxon>Clostridia</taxon>
        <taxon>Lachnospirales</taxon>
        <taxon>Lachnospiraceae</taxon>
        <taxon>Eisenbergiella</taxon>
    </lineage>
</organism>
<dbReference type="InterPro" id="IPR020449">
    <property type="entry name" value="Tscrpt_reg_AraC-type_HTH"/>
</dbReference>
<dbReference type="InterPro" id="IPR018060">
    <property type="entry name" value="HTH_AraC"/>
</dbReference>
<dbReference type="Gene3D" id="2.60.120.10">
    <property type="entry name" value="Jelly Rolls"/>
    <property type="match status" value="1"/>
</dbReference>
<gene>
    <name evidence="5" type="ORF">FYJ45_04825</name>
</gene>
<dbReference type="PROSITE" id="PS01124">
    <property type="entry name" value="HTH_ARAC_FAMILY_2"/>
    <property type="match status" value="1"/>
</dbReference>
<keyword evidence="3" id="KW-0804">Transcription</keyword>
<dbReference type="Pfam" id="PF02311">
    <property type="entry name" value="AraC_binding"/>
    <property type="match status" value="1"/>
</dbReference>
<keyword evidence="6" id="KW-1185">Reference proteome</keyword>
<dbReference type="GO" id="GO:0043565">
    <property type="term" value="F:sequence-specific DNA binding"/>
    <property type="evidence" value="ECO:0007669"/>
    <property type="project" value="InterPro"/>
</dbReference>
<dbReference type="Gene3D" id="1.10.10.60">
    <property type="entry name" value="Homeodomain-like"/>
    <property type="match status" value="2"/>
</dbReference>
<keyword evidence="2" id="KW-0238">DNA-binding</keyword>
<evidence type="ECO:0000313" key="5">
    <source>
        <dbReference type="EMBL" id="MSS87678.1"/>
    </source>
</evidence>
<dbReference type="SUPFAM" id="SSF46689">
    <property type="entry name" value="Homeodomain-like"/>
    <property type="match status" value="2"/>
</dbReference>
<evidence type="ECO:0000256" key="2">
    <source>
        <dbReference type="ARBA" id="ARBA00023125"/>
    </source>
</evidence>
<dbReference type="EMBL" id="VUMI01000005">
    <property type="protein sequence ID" value="MSS87678.1"/>
    <property type="molecule type" value="Genomic_DNA"/>
</dbReference>
<sequence length="275" mass="32280">MVSLYERKSESLHIIHKATEHFPPHLHSGMELVYVTCGTLVLGVGCELYSMEKGDFAIVFPNLIHHYQVFGEGKNEAFYLAPQMSMAGYFMDKLQKYCPKNPVIKRENVHPDIRQAIMKLYKEKIRNQILDQAYIQIILARSIPCLELVLRETYESDDVIYQTVNYIAKNFKEEITLDSMAKDLGVSKYAISRVFSSTFHTNFNQYLNEQRLNYAVSLLEYTDMSITDICLEAGFQSQRTFNRVFQEKFKMTPREYKKDFKEKEVIYQMDEESEE</sequence>
<dbReference type="PROSITE" id="PS00041">
    <property type="entry name" value="HTH_ARAC_FAMILY_1"/>
    <property type="match status" value="1"/>
</dbReference>
<dbReference type="PANTHER" id="PTHR43280">
    <property type="entry name" value="ARAC-FAMILY TRANSCRIPTIONAL REGULATOR"/>
    <property type="match status" value="1"/>
</dbReference>
<reference evidence="5 6" key="1">
    <citation type="submission" date="2019-08" db="EMBL/GenBank/DDBJ databases">
        <title>In-depth cultivation of the pig gut microbiome towards novel bacterial diversity and tailored functional studies.</title>
        <authorList>
            <person name="Wylensek D."/>
            <person name="Hitch T.C.A."/>
            <person name="Clavel T."/>
        </authorList>
    </citation>
    <scope>NUCLEOTIDE SEQUENCE [LARGE SCALE GENOMIC DNA]</scope>
    <source>
        <strain evidence="5 6">WCA-389-WT-23B</strain>
    </source>
</reference>
<dbReference type="PRINTS" id="PR00032">
    <property type="entry name" value="HTHARAC"/>
</dbReference>
<dbReference type="Pfam" id="PF12833">
    <property type="entry name" value="HTH_18"/>
    <property type="match status" value="1"/>
</dbReference>
<dbReference type="RefSeq" id="WP_154463697.1">
    <property type="nucleotide sequence ID" value="NZ_VUMI01000005.1"/>
</dbReference>